<accession>A0A249W1F9</accession>
<dbReference type="Proteomes" id="UP000191946">
    <property type="component" value="Unassembled WGS sequence"/>
</dbReference>
<reference evidence="3 4" key="1">
    <citation type="submission" date="2015-08" db="EMBL/GenBank/DDBJ databases">
        <title>Draft Genome Sequences of Vibrio parahaemolyticus Strains.</title>
        <authorList>
            <person name="Gonzalez-Escalona N."/>
            <person name="DePaola A."/>
        </authorList>
    </citation>
    <scope>NUCLEOTIDE SEQUENCE [LARGE SCALE GENOMIC DNA]</scope>
    <source>
        <strain evidence="3 4">CFSAN001621</strain>
    </source>
</reference>
<dbReference type="SUPFAM" id="SSF51735">
    <property type="entry name" value="NAD(P)-binding Rossmann-fold domains"/>
    <property type="match status" value="1"/>
</dbReference>
<dbReference type="InterPro" id="IPR036291">
    <property type="entry name" value="NAD(P)-bd_dom_sf"/>
</dbReference>
<organism evidence="2">
    <name type="scientific">Vibrio parahaemolyticus</name>
    <dbReference type="NCBI Taxonomy" id="670"/>
    <lineage>
        <taxon>Bacteria</taxon>
        <taxon>Pseudomonadati</taxon>
        <taxon>Pseudomonadota</taxon>
        <taxon>Gammaproteobacteria</taxon>
        <taxon>Vibrionales</taxon>
        <taxon>Vibrionaceae</taxon>
        <taxon>Vibrio</taxon>
    </lineage>
</organism>
<dbReference type="InterPro" id="IPR005097">
    <property type="entry name" value="Sacchrp_dh_NADP-bd"/>
</dbReference>
<evidence type="ECO:0000313" key="4">
    <source>
        <dbReference type="Proteomes" id="UP000191946"/>
    </source>
</evidence>
<protein>
    <recommendedName>
        <fullName evidence="1">Saccharopine dehydrogenase NADP binding domain-containing protein</fullName>
    </recommendedName>
</protein>
<reference evidence="2" key="2">
    <citation type="submission" date="2017-09" db="EMBL/GenBank/DDBJ databases">
        <authorList>
            <person name="Ehlers B."/>
            <person name="Leendertz F.H."/>
        </authorList>
    </citation>
    <scope>NUCLEOTIDE SEQUENCE</scope>
    <source>
        <strain evidence="2">MAVP-26</strain>
    </source>
</reference>
<dbReference type="Pfam" id="PF03435">
    <property type="entry name" value="Sacchrp_dh_NADP"/>
    <property type="match status" value="1"/>
</dbReference>
<keyword evidence="4" id="KW-1185">Reference proteome</keyword>
<dbReference type="AlphaFoldDB" id="A0A249W1F9"/>
<dbReference type="Gene3D" id="3.40.50.720">
    <property type="entry name" value="NAD(P)-binding Rossmann-like Domain"/>
    <property type="match status" value="1"/>
</dbReference>
<name>A0A249W1F9_VIBPH</name>
<evidence type="ECO:0000259" key="1">
    <source>
        <dbReference type="Pfam" id="PF03435"/>
    </source>
</evidence>
<proteinExistence type="predicted"/>
<dbReference type="EMBL" id="LHQV01000020">
    <property type="protein sequence ID" value="OQJ97221.1"/>
    <property type="molecule type" value="Genomic_DNA"/>
</dbReference>
<dbReference type="EMBL" id="CP023247">
    <property type="protein sequence ID" value="ASZ50439.1"/>
    <property type="molecule type" value="Genomic_DNA"/>
</dbReference>
<dbReference type="RefSeq" id="WP_005499887.1">
    <property type="nucleotide sequence ID" value="NZ_CP023247.2"/>
</dbReference>
<sequence>MKDNTLASSPDRWIIYGANGYTGELIAREAVKRGHHPILAGRSLEKVQSLAAELGLQSLAFSLEDKSSAVQHISGSSLVLNCAGPFSSTAKPMMKACLEAGAHYLDITGEISVFEFAQTLQSQAKEASVVLCSGVGFDVIPTDCIAATLKAALPDATHLSLGFDSRSGFSPGTAKTSVEGLAQGGKVRLNGKITTVPLAYKVRNIDFGDGEKLAMTIPWGDVSTAYYTTGIENIDVFIPGSPNMIKNAKRANWVRPLLAITWVQSLIKSRIERTVKGPNEEQRNQLPTYVWGKASNKLGQSKTARVQTANGYSLTVTGSLAIVEHLLHTKPEAGVYTPSKLMGSNFVSQLPGSSGITMEE</sequence>
<dbReference type="PANTHER" id="PTHR43781:SF1">
    <property type="entry name" value="SACCHAROPINE DEHYDROGENASE"/>
    <property type="match status" value="1"/>
</dbReference>
<evidence type="ECO:0000313" key="3">
    <source>
        <dbReference type="EMBL" id="OQJ97221.1"/>
    </source>
</evidence>
<evidence type="ECO:0000313" key="2">
    <source>
        <dbReference type="EMBL" id="ASZ50439.1"/>
    </source>
</evidence>
<gene>
    <name evidence="3" type="ORF">AKG60_20330</name>
    <name evidence="2" type="ORF">YA91_07610</name>
</gene>
<dbReference type="PANTHER" id="PTHR43781">
    <property type="entry name" value="SACCHAROPINE DEHYDROGENASE"/>
    <property type="match status" value="1"/>
</dbReference>
<feature type="domain" description="Saccharopine dehydrogenase NADP binding" evidence="1">
    <location>
        <begin position="14"/>
        <end position="130"/>
    </location>
</feature>